<name>A0A9P5BVZ0_COLSI</name>
<keyword evidence="4 7" id="KW-1133">Transmembrane helix</keyword>
<feature type="region of interest" description="Disordered" evidence="6">
    <location>
        <begin position="1"/>
        <end position="38"/>
    </location>
</feature>
<evidence type="ECO:0000313" key="9">
    <source>
        <dbReference type="EMBL" id="KAF4847163.1"/>
    </source>
</evidence>
<keyword evidence="5 7" id="KW-0472">Membrane</keyword>
<dbReference type="InterPro" id="IPR011701">
    <property type="entry name" value="MFS"/>
</dbReference>
<evidence type="ECO:0000256" key="6">
    <source>
        <dbReference type="SAM" id="MobiDB-lite"/>
    </source>
</evidence>
<gene>
    <name evidence="9" type="primary">roqT-0</name>
    <name evidence="9" type="ORF">CGCSCA2_v012834</name>
</gene>
<dbReference type="FunFam" id="1.20.1250.20:FF:000196">
    <property type="entry name" value="MFS toxin efflux pump (AflT)"/>
    <property type="match status" value="1"/>
</dbReference>
<dbReference type="InterPro" id="IPR020846">
    <property type="entry name" value="MFS_dom"/>
</dbReference>
<dbReference type="InterPro" id="IPR036259">
    <property type="entry name" value="MFS_trans_sf"/>
</dbReference>
<comment type="caution">
    <text evidence="9">The sequence shown here is derived from an EMBL/GenBank/DDBJ whole genome shotgun (WGS) entry which is preliminary data.</text>
</comment>
<dbReference type="Gene3D" id="1.20.1720.10">
    <property type="entry name" value="Multidrug resistance protein D"/>
    <property type="match status" value="1"/>
</dbReference>
<keyword evidence="2" id="KW-0813">Transport</keyword>
<feature type="transmembrane region" description="Helical" evidence="7">
    <location>
        <begin position="86"/>
        <end position="104"/>
    </location>
</feature>
<evidence type="ECO:0000313" key="10">
    <source>
        <dbReference type="Proteomes" id="UP000711996"/>
    </source>
</evidence>
<comment type="subcellular location">
    <subcellularLocation>
        <location evidence="1">Membrane</location>
        <topology evidence="1">Multi-pass membrane protein</topology>
    </subcellularLocation>
</comment>
<feature type="compositionally biased region" description="Polar residues" evidence="6">
    <location>
        <begin position="20"/>
        <end position="31"/>
    </location>
</feature>
<evidence type="ECO:0000256" key="4">
    <source>
        <dbReference type="ARBA" id="ARBA00022989"/>
    </source>
</evidence>
<evidence type="ECO:0000256" key="3">
    <source>
        <dbReference type="ARBA" id="ARBA00022692"/>
    </source>
</evidence>
<keyword evidence="3 7" id="KW-0812">Transmembrane</keyword>
<dbReference type="GO" id="GO:0022857">
    <property type="term" value="F:transmembrane transporter activity"/>
    <property type="evidence" value="ECO:0007669"/>
    <property type="project" value="InterPro"/>
</dbReference>
<feature type="transmembrane region" description="Helical" evidence="7">
    <location>
        <begin position="440"/>
        <end position="466"/>
    </location>
</feature>
<feature type="compositionally biased region" description="Basic and acidic residues" evidence="6">
    <location>
        <begin position="8"/>
        <end position="17"/>
    </location>
</feature>
<reference evidence="9" key="1">
    <citation type="submission" date="2019-06" db="EMBL/GenBank/DDBJ databases">
        <authorList>
            <person name="Gan P."/>
            <person name="Shirasu K."/>
        </authorList>
    </citation>
    <scope>NUCLEOTIDE SEQUENCE [LARGE SCALE GENOMIC DNA]</scope>
    <source>
        <strain evidence="9">CAD2</strain>
    </source>
</reference>
<evidence type="ECO:0000256" key="1">
    <source>
        <dbReference type="ARBA" id="ARBA00004141"/>
    </source>
</evidence>
<feature type="transmembrane region" description="Helical" evidence="7">
    <location>
        <begin position="49"/>
        <end position="74"/>
    </location>
</feature>
<accession>A0A9P5BVZ0</accession>
<evidence type="ECO:0000259" key="8">
    <source>
        <dbReference type="PROSITE" id="PS50850"/>
    </source>
</evidence>
<feature type="transmembrane region" description="Helical" evidence="7">
    <location>
        <begin position="202"/>
        <end position="225"/>
    </location>
</feature>
<feature type="transmembrane region" description="Helical" evidence="7">
    <location>
        <begin position="314"/>
        <end position="335"/>
    </location>
</feature>
<proteinExistence type="predicted"/>
<dbReference type="PROSITE" id="PS50850">
    <property type="entry name" value="MFS"/>
    <property type="match status" value="1"/>
</dbReference>
<feature type="transmembrane region" description="Helical" evidence="7">
    <location>
        <begin position="245"/>
        <end position="264"/>
    </location>
</feature>
<feature type="transmembrane region" description="Helical" evidence="7">
    <location>
        <begin position="381"/>
        <end position="400"/>
    </location>
</feature>
<dbReference type="Pfam" id="PF07690">
    <property type="entry name" value="MFS_1"/>
    <property type="match status" value="1"/>
</dbReference>
<dbReference type="PANTHER" id="PTHR23501:SF199">
    <property type="entry name" value="MFS EFFLUX TRANSPORTER INPD-RELATED"/>
    <property type="match status" value="1"/>
</dbReference>
<dbReference type="EMBL" id="QPMT01000060">
    <property type="protein sequence ID" value="KAF4847163.1"/>
    <property type="molecule type" value="Genomic_DNA"/>
</dbReference>
<dbReference type="OrthoDB" id="10021397at2759"/>
<dbReference type="Gene3D" id="1.20.1250.20">
    <property type="entry name" value="MFS general substrate transporter like domains"/>
    <property type="match status" value="1"/>
</dbReference>
<dbReference type="SUPFAM" id="SSF103473">
    <property type="entry name" value="MFS general substrate transporter"/>
    <property type="match status" value="1"/>
</dbReference>
<organism evidence="9 10">
    <name type="scientific">Colletotrichum siamense</name>
    <name type="common">Anthracnose fungus</name>
    <dbReference type="NCBI Taxonomy" id="690259"/>
    <lineage>
        <taxon>Eukaryota</taxon>
        <taxon>Fungi</taxon>
        <taxon>Dikarya</taxon>
        <taxon>Ascomycota</taxon>
        <taxon>Pezizomycotina</taxon>
        <taxon>Sordariomycetes</taxon>
        <taxon>Hypocreomycetidae</taxon>
        <taxon>Glomerellales</taxon>
        <taxon>Glomerellaceae</taxon>
        <taxon>Colletotrichum</taxon>
        <taxon>Colletotrichum gloeosporioides species complex</taxon>
    </lineage>
</organism>
<feature type="transmembrane region" description="Helical" evidence="7">
    <location>
        <begin position="355"/>
        <end position="374"/>
    </location>
</feature>
<dbReference type="CDD" id="cd17502">
    <property type="entry name" value="MFS_Azr1_MDR_like"/>
    <property type="match status" value="1"/>
</dbReference>
<feature type="transmembrane region" description="Helical" evidence="7">
    <location>
        <begin position="406"/>
        <end position="428"/>
    </location>
</feature>
<sequence length="556" mass="59296">MSLQSQEQVHERAEKPVDAQSKTSGSQSDVPNASEKKAATGDLPGWKAFLIWLAISFGVLCTFLDEGIIATAIPRITDDFGSLKDVGWYGSAYQMTLCAFQLVFGRMYNQFNIKIVFLASLGIFEIGSLICAVSPSSAVFIVGRAIAGLGASGLQSGSLVLISAALPAKKLPLYLGAIGMVYGVAAVVGPVAGGLITNSYLTWRWCFYINLPIAAPPAVATLLLIKSPPPTQEQRRPWLQKIRGLDYLGMVLLLPGITSFLLALQFGGTLFHWSDARTIACFVVAGVLIIAFVAEQWWMGEKALVPPRLIKMRVVIFGAFFGFCIDSAFFTLVYYVPLWFQAIQGVTPEQSGVRYLALCLAFILTIFLSGWGVTKTGYYQPFMLAGTVLIAVGAGLLSTLRVQSGAGQWISFQVIAGLGIGASTQQAAVAVQSTLTEGDVAIGVAIVLFFQCFGPTTAITIAQAVFSSDLSAGLSNKNLVVDFEKVQSAGATQLKRLVAPEQVRDLLVVYNHAVNRTFLVAAAMAAGSIIGVAGIGLKKIQTEEESTGNDAESQSR</sequence>
<feature type="domain" description="Major facilitator superfamily (MFS) profile" evidence="8">
    <location>
        <begin position="51"/>
        <end position="540"/>
    </location>
</feature>
<evidence type="ECO:0000256" key="7">
    <source>
        <dbReference type="SAM" id="Phobius"/>
    </source>
</evidence>
<evidence type="ECO:0000256" key="5">
    <source>
        <dbReference type="ARBA" id="ARBA00023136"/>
    </source>
</evidence>
<dbReference type="Proteomes" id="UP000711996">
    <property type="component" value="Unassembled WGS sequence"/>
</dbReference>
<feature type="transmembrane region" description="Helical" evidence="7">
    <location>
        <begin position="518"/>
        <end position="537"/>
    </location>
</feature>
<keyword evidence="10" id="KW-1185">Reference proteome</keyword>
<dbReference type="AlphaFoldDB" id="A0A9P5BVZ0"/>
<protein>
    <submittedName>
        <fullName evidence="9">Efflux pump roqT</fullName>
    </submittedName>
</protein>
<evidence type="ECO:0000256" key="2">
    <source>
        <dbReference type="ARBA" id="ARBA00022448"/>
    </source>
</evidence>
<dbReference type="GO" id="GO:0005886">
    <property type="term" value="C:plasma membrane"/>
    <property type="evidence" value="ECO:0007669"/>
    <property type="project" value="TreeGrafter"/>
</dbReference>
<feature type="transmembrane region" description="Helical" evidence="7">
    <location>
        <begin position="276"/>
        <end position="294"/>
    </location>
</feature>
<feature type="transmembrane region" description="Helical" evidence="7">
    <location>
        <begin position="141"/>
        <end position="166"/>
    </location>
</feature>
<feature type="transmembrane region" description="Helical" evidence="7">
    <location>
        <begin position="173"/>
        <end position="196"/>
    </location>
</feature>
<feature type="transmembrane region" description="Helical" evidence="7">
    <location>
        <begin position="116"/>
        <end position="135"/>
    </location>
</feature>
<dbReference type="PANTHER" id="PTHR23501">
    <property type="entry name" value="MAJOR FACILITATOR SUPERFAMILY"/>
    <property type="match status" value="1"/>
</dbReference>